<feature type="domain" description="BACK" evidence="2">
    <location>
        <begin position="77"/>
        <end position="135"/>
    </location>
</feature>
<keyword evidence="3" id="KW-1185">Reference proteome</keyword>
<dbReference type="AlphaFoldDB" id="A0A914XSQ1"/>
<reference evidence="4" key="1">
    <citation type="submission" date="2022-11" db="UniProtKB">
        <authorList>
            <consortium name="WormBaseParasite"/>
        </authorList>
    </citation>
    <scope>IDENTIFICATION</scope>
</reference>
<organism evidence="3 4">
    <name type="scientific">Panagrolaimus superbus</name>
    <dbReference type="NCBI Taxonomy" id="310955"/>
    <lineage>
        <taxon>Eukaryota</taxon>
        <taxon>Metazoa</taxon>
        <taxon>Ecdysozoa</taxon>
        <taxon>Nematoda</taxon>
        <taxon>Chromadorea</taxon>
        <taxon>Rhabditida</taxon>
        <taxon>Tylenchina</taxon>
        <taxon>Panagrolaimomorpha</taxon>
        <taxon>Panagrolaimoidea</taxon>
        <taxon>Panagrolaimidae</taxon>
        <taxon>Panagrolaimus</taxon>
    </lineage>
</organism>
<dbReference type="Pfam" id="PF00651">
    <property type="entry name" value="BTB"/>
    <property type="match status" value="1"/>
</dbReference>
<dbReference type="InterPro" id="IPR011705">
    <property type="entry name" value="BACK"/>
</dbReference>
<proteinExistence type="predicted"/>
<dbReference type="PANTHER" id="PTHR45774">
    <property type="entry name" value="BTB/POZ DOMAIN-CONTAINING"/>
    <property type="match status" value="1"/>
</dbReference>
<sequence>MLFGAWAKKEPIPITAHSYNDFKEFLTFLYLGKCKIDMDNVMAIVDLAESYNVQLLKDKCDQFLTHTDPTPENVFKICETLKIYSLQNALDNLYEYITINAVILLKNQSFLEVKKDVLMDIVKLERLVIKEEDLFDSESLKFFY</sequence>
<accession>A0A914XSQ1</accession>
<evidence type="ECO:0000313" key="3">
    <source>
        <dbReference type="Proteomes" id="UP000887577"/>
    </source>
</evidence>
<evidence type="ECO:0000259" key="1">
    <source>
        <dbReference type="Pfam" id="PF00651"/>
    </source>
</evidence>
<evidence type="ECO:0000259" key="2">
    <source>
        <dbReference type="Pfam" id="PF07707"/>
    </source>
</evidence>
<dbReference type="Pfam" id="PF07707">
    <property type="entry name" value="BACK"/>
    <property type="match status" value="1"/>
</dbReference>
<dbReference type="InterPro" id="IPR011333">
    <property type="entry name" value="SKP1/BTB/POZ_sf"/>
</dbReference>
<dbReference type="CDD" id="cd14733">
    <property type="entry name" value="BACK"/>
    <property type="match status" value="1"/>
</dbReference>
<dbReference type="Proteomes" id="UP000887577">
    <property type="component" value="Unplaced"/>
</dbReference>
<name>A0A914XSQ1_9BILA</name>
<dbReference type="PANTHER" id="PTHR45774:SF3">
    <property type="entry name" value="BTB (POZ) DOMAIN-CONTAINING 2B-RELATED"/>
    <property type="match status" value="1"/>
</dbReference>
<dbReference type="SUPFAM" id="SSF54695">
    <property type="entry name" value="POZ domain"/>
    <property type="match status" value="1"/>
</dbReference>
<dbReference type="Gene3D" id="1.25.40.420">
    <property type="match status" value="1"/>
</dbReference>
<dbReference type="Gene3D" id="3.30.710.10">
    <property type="entry name" value="Potassium Channel Kv1.1, Chain A"/>
    <property type="match status" value="1"/>
</dbReference>
<feature type="domain" description="BTB" evidence="1">
    <location>
        <begin position="10"/>
        <end position="66"/>
    </location>
</feature>
<dbReference type="WBParaSite" id="PSU_v2.g11003.t1">
    <property type="protein sequence ID" value="PSU_v2.g11003.t1"/>
    <property type="gene ID" value="PSU_v2.g11003"/>
</dbReference>
<evidence type="ECO:0000313" key="4">
    <source>
        <dbReference type="WBParaSite" id="PSU_v2.g11003.t1"/>
    </source>
</evidence>
<dbReference type="InterPro" id="IPR000210">
    <property type="entry name" value="BTB/POZ_dom"/>
</dbReference>
<protein>
    <submittedName>
        <fullName evidence="4">BTB domain-containing protein</fullName>
    </submittedName>
</protein>